<dbReference type="Proteomes" id="UP000069620">
    <property type="component" value="Unassembled WGS sequence"/>
</dbReference>
<proteinExistence type="predicted"/>
<keyword evidence="2" id="KW-1185">Reference proteome</keyword>
<evidence type="ECO:0000313" key="2">
    <source>
        <dbReference type="Proteomes" id="UP000069620"/>
    </source>
</evidence>
<dbReference type="EMBL" id="BCSX01000035">
    <property type="protein sequence ID" value="GAS89960.1"/>
    <property type="molecule type" value="Genomic_DNA"/>
</dbReference>
<comment type="caution">
    <text evidence="1">The sequence shown here is derived from an EMBL/GenBank/DDBJ whole genome shotgun (WGS) entry which is preliminary data.</text>
</comment>
<dbReference type="AlphaFoldDB" id="A0A117I6G1"/>
<accession>A0A117I6G1</accession>
<name>A0A117I6G1_9MYCO</name>
<reference evidence="2" key="1">
    <citation type="journal article" date="2016" name="Genome Announc.">
        <title>Draft Genome Sequences of Five Rapidly Growing Mycobacterium Species, M. thermoresistibile, M. fortuitum subsp. acetamidolyticum, M. canariasense, M. brisbanense, and M. novocastrense.</title>
        <authorList>
            <person name="Katahira K."/>
            <person name="Ogura Y."/>
            <person name="Gotoh Y."/>
            <person name="Hayashi T."/>
        </authorList>
    </citation>
    <scope>NUCLEOTIDE SEQUENCE [LARGE SCALE GENOMIC DNA]</scope>
    <source>
        <strain evidence="2">JCM15654</strain>
    </source>
</reference>
<organism evidence="1 2">
    <name type="scientific">Mycolicibacterium brisbanense</name>
    <dbReference type="NCBI Taxonomy" id="146020"/>
    <lineage>
        <taxon>Bacteria</taxon>
        <taxon>Bacillati</taxon>
        <taxon>Actinomycetota</taxon>
        <taxon>Actinomycetes</taxon>
        <taxon>Mycobacteriales</taxon>
        <taxon>Mycobacteriaceae</taxon>
        <taxon>Mycolicibacterium</taxon>
    </lineage>
</organism>
<gene>
    <name evidence="1" type="ORF">RMCB_4056</name>
</gene>
<sequence>MTWARACLAALERAGDDLGALREGADAAKRRRRLLDDLAAEIDRQPETT</sequence>
<evidence type="ECO:0000313" key="1">
    <source>
        <dbReference type="EMBL" id="GAS89960.1"/>
    </source>
</evidence>
<protein>
    <submittedName>
        <fullName evidence="1">Uncharacterized protein</fullName>
    </submittedName>
</protein>
<reference evidence="2" key="2">
    <citation type="submission" date="2016-02" db="EMBL/GenBank/DDBJ databases">
        <title>Draft genome sequence of five rapidly growing Mycobacterium species.</title>
        <authorList>
            <person name="Katahira K."/>
            <person name="Gotou Y."/>
            <person name="Iida K."/>
            <person name="Ogura Y."/>
            <person name="Hayashi T."/>
        </authorList>
    </citation>
    <scope>NUCLEOTIDE SEQUENCE [LARGE SCALE GENOMIC DNA]</scope>
    <source>
        <strain evidence="2">JCM15654</strain>
    </source>
</reference>
<dbReference type="STRING" id="146020.RMCB_4056"/>